<dbReference type="InterPro" id="IPR051598">
    <property type="entry name" value="TSUP/Inactive_protease-like"/>
</dbReference>
<dbReference type="RefSeq" id="WP_068135893.1">
    <property type="nucleotide sequence ID" value="NZ_AP014924.1"/>
</dbReference>
<protein>
    <recommendedName>
        <fullName evidence="6">Probable membrane transporter protein</fullName>
    </recommendedName>
</protein>
<accession>A0A0K2SKB0</accession>
<evidence type="ECO:0000256" key="1">
    <source>
        <dbReference type="ARBA" id="ARBA00004141"/>
    </source>
</evidence>
<evidence type="ECO:0000256" key="5">
    <source>
        <dbReference type="ARBA" id="ARBA00023136"/>
    </source>
</evidence>
<dbReference type="PANTHER" id="PTHR43701">
    <property type="entry name" value="MEMBRANE TRANSPORTER PROTEIN MJ0441-RELATED"/>
    <property type="match status" value="1"/>
</dbReference>
<dbReference type="InterPro" id="IPR002781">
    <property type="entry name" value="TM_pro_TauE-like"/>
</dbReference>
<keyword evidence="5 6" id="KW-0472">Membrane</keyword>
<evidence type="ECO:0000313" key="8">
    <source>
        <dbReference type="Proteomes" id="UP000065807"/>
    </source>
</evidence>
<dbReference type="KEGG" id="lpil:LIP_1418"/>
<evidence type="ECO:0000313" key="7">
    <source>
        <dbReference type="EMBL" id="BAS27269.1"/>
    </source>
</evidence>
<feature type="transmembrane region" description="Helical" evidence="6">
    <location>
        <begin position="45"/>
        <end position="65"/>
    </location>
</feature>
<name>A0A0K2SKB0_LIMPI</name>
<sequence>MPKGVVSAGVGAVVGLLNGLLAAGSTLLVPALVDVLRLDQRTAHGTSLLVILVTSSISLFFYQLGASVPLAAAWPLAAGSAAGGVVGAWLTPRIPPRTLRRLFAAVVLVAGYRMVTG</sequence>
<reference evidence="8" key="1">
    <citation type="submission" date="2015-07" db="EMBL/GenBank/DDBJ databases">
        <title>Complete genome sequence and phylogenetic analysis of Limnochorda pilosa.</title>
        <authorList>
            <person name="Watanabe M."/>
            <person name="Kojima H."/>
            <person name="Fukui M."/>
        </authorList>
    </citation>
    <scope>NUCLEOTIDE SEQUENCE [LARGE SCALE GENOMIC DNA]</scope>
    <source>
        <strain evidence="8">HC45</strain>
    </source>
</reference>
<dbReference type="EMBL" id="AP014924">
    <property type="protein sequence ID" value="BAS27269.1"/>
    <property type="molecule type" value="Genomic_DNA"/>
</dbReference>
<dbReference type="GO" id="GO:0005886">
    <property type="term" value="C:plasma membrane"/>
    <property type="evidence" value="ECO:0007669"/>
    <property type="project" value="UniProtKB-SubCell"/>
</dbReference>
<keyword evidence="6" id="KW-1003">Cell membrane</keyword>
<comment type="similarity">
    <text evidence="2 6">Belongs to the 4-toluene sulfonate uptake permease (TSUP) (TC 2.A.102) family.</text>
</comment>
<gene>
    <name evidence="7" type="ORF">LIP_1418</name>
</gene>
<reference evidence="8" key="2">
    <citation type="journal article" date="2016" name="Int. J. Syst. Evol. Microbiol.">
        <title>Complete genome sequence and cell structure of Limnochorda pilosa, a Gram-negative spore-former within the phylum Firmicutes.</title>
        <authorList>
            <person name="Watanabe M."/>
            <person name="Kojima H."/>
            <person name="Fukui M."/>
        </authorList>
    </citation>
    <scope>NUCLEOTIDE SEQUENCE [LARGE SCALE GENOMIC DNA]</scope>
    <source>
        <strain evidence="8">HC45</strain>
    </source>
</reference>
<keyword evidence="3 6" id="KW-0812">Transmembrane</keyword>
<evidence type="ECO:0000256" key="4">
    <source>
        <dbReference type="ARBA" id="ARBA00022989"/>
    </source>
</evidence>
<feature type="transmembrane region" description="Helical" evidence="6">
    <location>
        <begin position="6"/>
        <end position="33"/>
    </location>
</feature>
<dbReference type="STRING" id="1555112.LIP_1418"/>
<evidence type="ECO:0000256" key="2">
    <source>
        <dbReference type="ARBA" id="ARBA00009142"/>
    </source>
</evidence>
<comment type="subcellular location">
    <subcellularLocation>
        <location evidence="6">Cell membrane</location>
        <topology evidence="6">Multi-pass membrane protein</topology>
    </subcellularLocation>
    <subcellularLocation>
        <location evidence="1">Membrane</location>
        <topology evidence="1">Multi-pass membrane protein</topology>
    </subcellularLocation>
</comment>
<proteinExistence type="inferred from homology"/>
<evidence type="ECO:0000256" key="3">
    <source>
        <dbReference type="ARBA" id="ARBA00022692"/>
    </source>
</evidence>
<feature type="transmembrane region" description="Helical" evidence="6">
    <location>
        <begin position="71"/>
        <end position="91"/>
    </location>
</feature>
<dbReference type="Pfam" id="PF01925">
    <property type="entry name" value="TauE"/>
    <property type="match status" value="1"/>
</dbReference>
<organism evidence="7 8">
    <name type="scientific">Limnochorda pilosa</name>
    <dbReference type="NCBI Taxonomy" id="1555112"/>
    <lineage>
        <taxon>Bacteria</taxon>
        <taxon>Bacillati</taxon>
        <taxon>Bacillota</taxon>
        <taxon>Limnochordia</taxon>
        <taxon>Limnochordales</taxon>
        <taxon>Limnochordaceae</taxon>
        <taxon>Limnochorda</taxon>
    </lineage>
</organism>
<dbReference type="Proteomes" id="UP000065807">
    <property type="component" value="Chromosome"/>
</dbReference>
<dbReference type="PANTHER" id="PTHR43701:SF2">
    <property type="entry name" value="MEMBRANE TRANSPORTER PROTEIN YJNA-RELATED"/>
    <property type="match status" value="1"/>
</dbReference>
<evidence type="ECO:0000256" key="6">
    <source>
        <dbReference type="RuleBase" id="RU363041"/>
    </source>
</evidence>
<keyword evidence="4 6" id="KW-1133">Transmembrane helix</keyword>
<dbReference type="AlphaFoldDB" id="A0A0K2SKB0"/>
<keyword evidence="8" id="KW-1185">Reference proteome</keyword>